<evidence type="ECO:0000256" key="5">
    <source>
        <dbReference type="SAM" id="Phobius"/>
    </source>
</evidence>
<evidence type="ECO:0000313" key="8">
    <source>
        <dbReference type="Proteomes" id="UP000198949"/>
    </source>
</evidence>
<evidence type="ECO:0000259" key="6">
    <source>
        <dbReference type="PROSITE" id="PS50011"/>
    </source>
</evidence>
<keyword evidence="3 7" id="KW-0418">Kinase</keyword>
<dbReference type="OrthoDB" id="9762169at2"/>
<protein>
    <submittedName>
        <fullName evidence="7">Protein kinase domain-containing protein</fullName>
    </submittedName>
</protein>
<sequence length="526" mass="54591">MLTLTEDDPRAVGGHRLLARLGQAGTGQVYLAVDPEGRPIAVKRLPRDLAADPASRQRFALETAAARSVVGPRTVRVVDADIAAAEPWSATAFVPGPTLLHAIEAAGPLPEDFVRRIGAELASALGDVHAAELVHGDVQPSNVLLSPAGAVLTGTARTPDLSATEAFTRAGVGPASPGYMSPEEAESRGLTGSSDVFSLGCLLAAAASGRPPFAGASIPQQLYAVVHGEPDLAAVPESLRAPIAACLAKLPEDRPTPDGLRAILEQGGAADAEVPPIAATYAAKQEAAINALQAAALDRPETADPAPAFRPQAPATRRRRTPALIAAAAISALIAVVVLSIVFRPGTGEPEGVMAAEDAGSAPSAALEEPTAEPVVPAEICPLVDTDALLAMSPPGTTVGSVDERDNPDYGIETCTIHFSVDGELNWLDIWIQHRGVNDDIQVALCELGECGYSGLQRPFGESTERPWTEGALAERANGDLVMAWFTDHVGVTVGPFNAIDASSEAERDFLFDLGVAIYDILYEQG</sequence>
<feature type="transmembrane region" description="Helical" evidence="5">
    <location>
        <begin position="323"/>
        <end position="343"/>
    </location>
</feature>
<dbReference type="CDD" id="cd14014">
    <property type="entry name" value="STKc_PknB_like"/>
    <property type="match status" value="1"/>
</dbReference>
<dbReference type="Proteomes" id="UP000198949">
    <property type="component" value="Unassembled WGS sequence"/>
</dbReference>
<name>A0A1G6QZ57_9ACTN</name>
<evidence type="ECO:0000256" key="1">
    <source>
        <dbReference type="ARBA" id="ARBA00022679"/>
    </source>
</evidence>
<dbReference type="AlphaFoldDB" id="A0A1G6QZ57"/>
<dbReference type="SMART" id="SM00220">
    <property type="entry name" value="S_TKc"/>
    <property type="match status" value="1"/>
</dbReference>
<keyword evidence="4" id="KW-0067">ATP-binding</keyword>
<dbReference type="RefSeq" id="WP_091027274.1">
    <property type="nucleotide sequence ID" value="NZ_FNAD01000001.1"/>
</dbReference>
<proteinExistence type="predicted"/>
<organism evidence="7 8">
    <name type="scientific">Glycomyces harbinensis</name>
    <dbReference type="NCBI Taxonomy" id="58114"/>
    <lineage>
        <taxon>Bacteria</taxon>
        <taxon>Bacillati</taxon>
        <taxon>Actinomycetota</taxon>
        <taxon>Actinomycetes</taxon>
        <taxon>Glycomycetales</taxon>
        <taxon>Glycomycetaceae</taxon>
        <taxon>Glycomyces</taxon>
    </lineage>
</organism>
<dbReference type="GO" id="GO:0004674">
    <property type="term" value="F:protein serine/threonine kinase activity"/>
    <property type="evidence" value="ECO:0007669"/>
    <property type="project" value="TreeGrafter"/>
</dbReference>
<evidence type="ECO:0000256" key="4">
    <source>
        <dbReference type="ARBA" id="ARBA00022840"/>
    </source>
</evidence>
<feature type="domain" description="Protein kinase" evidence="6">
    <location>
        <begin position="15"/>
        <end position="264"/>
    </location>
</feature>
<dbReference type="Pfam" id="PF00069">
    <property type="entry name" value="Pkinase"/>
    <property type="match status" value="1"/>
</dbReference>
<dbReference type="STRING" id="58114.SAMN05216270_101196"/>
<keyword evidence="5" id="KW-1133">Transmembrane helix</keyword>
<accession>A0A1G6QZ57</accession>
<dbReference type="EMBL" id="FNAD01000001">
    <property type="protein sequence ID" value="SDC97483.1"/>
    <property type="molecule type" value="Genomic_DNA"/>
</dbReference>
<keyword evidence="2" id="KW-0547">Nucleotide-binding</keyword>
<keyword evidence="1" id="KW-0808">Transferase</keyword>
<evidence type="ECO:0000256" key="2">
    <source>
        <dbReference type="ARBA" id="ARBA00022741"/>
    </source>
</evidence>
<dbReference type="PANTHER" id="PTHR43289">
    <property type="entry name" value="MITOGEN-ACTIVATED PROTEIN KINASE KINASE KINASE 20-RELATED"/>
    <property type="match status" value="1"/>
</dbReference>
<dbReference type="PANTHER" id="PTHR43289:SF34">
    <property type="entry name" value="SERINE_THREONINE-PROTEIN KINASE YBDM-RELATED"/>
    <property type="match status" value="1"/>
</dbReference>
<keyword evidence="5" id="KW-0472">Membrane</keyword>
<evidence type="ECO:0000256" key="3">
    <source>
        <dbReference type="ARBA" id="ARBA00022777"/>
    </source>
</evidence>
<dbReference type="GO" id="GO:0005524">
    <property type="term" value="F:ATP binding"/>
    <property type="evidence" value="ECO:0007669"/>
    <property type="project" value="UniProtKB-KW"/>
</dbReference>
<dbReference type="SUPFAM" id="SSF56112">
    <property type="entry name" value="Protein kinase-like (PK-like)"/>
    <property type="match status" value="1"/>
</dbReference>
<dbReference type="InterPro" id="IPR011009">
    <property type="entry name" value="Kinase-like_dom_sf"/>
</dbReference>
<dbReference type="Gene3D" id="3.30.200.20">
    <property type="entry name" value="Phosphorylase Kinase, domain 1"/>
    <property type="match status" value="1"/>
</dbReference>
<gene>
    <name evidence="7" type="ORF">SAMN05216270_101196</name>
</gene>
<dbReference type="Gene3D" id="1.10.510.10">
    <property type="entry name" value="Transferase(Phosphotransferase) domain 1"/>
    <property type="match status" value="1"/>
</dbReference>
<evidence type="ECO:0000313" key="7">
    <source>
        <dbReference type="EMBL" id="SDC97483.1"/>
    </source>
</evidence>
<reference evidence="8" key="1">
    <citation type="submission" date="2016-10" db="EMBL/GenBank/DDBJ databases">
        <authorList>
            <person name="Varghese N."/>
            <person name="Submissions S."/>
        </authorList>
    </citation>
    <scope>NUCLEOTIDE SEQUENCE [LARGE SCALE GENOMIC DNA]</scope>
    <source>
        <strain evidence="8">CGMCC 4.3516</strain>
    </source>
</reference>
<keyword evidence="5" id="KW-0812">Transmembrane</keyword>
<keyword evidence="8" id="KW-1185">Reference proteome</keyword>
<dbReference type="PROSITE" id="PS50011">
    <property type="entry name" value="PROTEIN_KINASE_DOM"/>
    <property type="match status" value="1"/>
</dbReference>
<dbReference type="InterPro" id="IPR000719">
    <property type="entry name" value="Prot_kinase_dom"/>
</dbReference>